<dbReference type="SUPFAM" id="SSF109709">
    <property type="entry name" value="KorB DNA-binding domain-like"/>
    <property type="match status" value="1"/>
</dbReference>
<name>A0A6I4SQQ3_9SPHN</name>
<dbReference type="AlphaFoldDB" id="A0A6I4SQQ3"/>
<feature type="non-terminal residue" evidence="1">
    <location>
        <position position="1"/>
    </location>
</feature>
<accession>A0A6I4SQQ3</accession>
<comment type="caution">
    <text evidence="1">The sequence shown here is derived from an EMBL/GenBank/DDBJ whole genome shotgun (WGS) entry which is preliminary data.</text>
</comment>
<dbReference type="Gene3D" id="1.10.10.2830">
    <property type="match status" value="1"/>
</dbReference>
<protein>
    <submittedName>
        <fullName evidence="1">Recombinase family protein</fullName>
    </submittedName>
</protein>
<sequence>RIDAAIRRTGRAVHVVHDNGMRAGTPEPQQHLVKLLHTARCWWQMLCDEQLTVTQLAARLGMSKSWMTRVMRLSFLAPEIIEAIIAG</sequence>
<keyword evidence="2" id="KW-1185">Reference proteome</keyword>
<evidence type="ECO:0000313" key="2">
    <source>
        <dbReference type="Proteomes" id="UP000433652"/>
    </source>
</evidence>
<evidence type="ECO:0000313" key="1">
    <source>
        <dbReference type="EMBL" id="MXO57959.1"/>
    </source>
</evidence>
<proteinExistence type="predicted"/>
<dbReference type="Proteomes" id="UP000433652">
    <property type="component" value="Unassembled WGS sequence"/>
</dbReference>
<gene>
    <name evidence="1" type="ORF">GRI89_00155</name>
</gene>
<reference evidence="1 2" key="1">
    <citation type="submission" date="2019-12" db="EMBL/GenBank/DDBJ databases">
        <title>Genomic-based taxomic classification of the family Erythrobacteraceae.</title>
        <authorList>
            <person name="Xu L."/>
        </authorList>
    </citation>
    <scope>NUCLEOTIDE SEQUENCE [LARGE SCALE GENOMIC DNA]</scope>
    <source>
        <strain evidence="1 2">MCCC 1K01500</strain>
    </source>
</reference>
<dbReference type="EMBL" id="WTYM01000019">
    <property type="protein sequence ID" value="MXO57959.1"/>
    <property type="molecule type" value="Genomic_DNA"/>
</dbReference>
<organism evidence="1 2">
    <name type="scientific">Croceibacterium salegens</name>
    <dbReference type="NCBI Taxonomy" id="1737568"/>
    <lineage>
        <taxon>Bacteria</taxon>
        <taxon>Pseudomonadati</taxon>
        <taxon>Pseudomonadota</taxon>
        <taxon>Alphaproteobacteria</taxon>
        <taxon>Sphingomonadales</taxon>
        <taxon>Erythrobacteraceae</taxon>
        <taxon>Croceibacterium</taxon>
    </lineage>
</organism>
<feature type="non-terminal residue" evidence="1">
    <location>
        <position position="87"/>
    </location>
</feature>